<organism evidence="2">
    <name type="scientific">Triticum aestivum</name>
    <name type="common">Wheat</name>
    <dbReference type="NCBI Taxonomy" id="4565"/>
    <lineage>
        <taxon>Eukaryota</taxon>
        <taxon>Viridiplantae</taxon>
        <taxon>Streptophyta</taxon>
        <taxon>Embryophyta</taxon>
        <taxon>Tracheophyta</taxon>
        <taxon>Spermatophyta</taxon>
        <taxon>Magnoliopsida</taxon>
        <taxon>Liliopsida</taxon>
        <taxon>Poales</taxon>
        <taxon>Poaceae</taxon>
        <taxon>BOP clade</taxon>
        <taxon>Pooideae</taxon>
        <taxon>Triticodae</taxon>
        <taxon>Triticeae</taxon>
        <taxon>Triticinae</taxon>
        <taxon>Triticum</taxon>
    </lineage>
</organism>
<sequence>MQSCAISYAIDNLPSRAQNLETLTIYSTCERVNAPMASIKFLHLKFLSILLVSGSNFDRDYDYLSLLPFFDASPSLETFRLFVAEQSMSDWFEGDRSSLRRMPQHCHGNPKSVKIVGFFPQKSMVELTCHILENATSLESLTVDASPANYRCSGRGRKCCPLEATAIVKARKPVLAVKKYIEGNVSSTVKLNVREPCRRCHRLVKSGVKPFYLMFND</sequence>
<protein>
    <recommendedName>
        <fullName evidence="1">At1g61320/AtMIF1 LRR domain-containing protein</fullName>
    </recommendedName>
</protein>
<dbReference type="Proteomes" id="UP000019116">
    <property type="component" value="Chromosome 5D"/>
</dbReference>
<evidence type="ECO:0000313" key="2">
    <source>
        <dbReference type="EnsemblPlants" id="TraesCS5D02G280200.1"/>
    </source>
</evidence>
<keyword evidence="3" id="KW-1185">Reference proteome</keyword>
<reference evidence="2" key="2">
    <citation type="submission" date="2018-10" db="UniProtKB">
        <authorList>
            <consortium name="EnsemblPlants"/>
        </authorList>
    </citation>
    <scope>IDENTIFICATION</scope>
</reference>
<dbReference type="AlphaFoldDB" id="A0A3B6MV46"/>
<evidence type="ECO:0000259" key="1">
    <source>
        <dbReference type="Pfam" id="PF23622"/>
    </source>
</evidence>
<dbReference type="EnsemblPlants" id="TraesCS5D02G280200.1">
    <property type="protein sequence ID" value="TraesCS5D02G280200.1"/>
    <property type="gene ID" value="TraesCS5D02G280200"/>
</dbReference>
<dbReference type="Gramene" id="TraesROB_scaffold_080173_01G000200.1">
    <property type="protein sequence ID" value="TraesROB_scaffold_080173_01G000200.1"/>
    <property type="gene ID" value="TraesROB_scaffold_080173_01G000200"/>
</dbReference>
<name>A0A3B6MV46_WHEAT</name>
<dbReference type="Gramene" id="TraesRN5D0100669700.1">
    <property type="protein sequence ID" value="TraesRN5D0100669700.1"/>
    <property type="gene ID" value="TraesRN5D0100669700"/>
</dbReference>
<dbReference type="InterPro" id="IPR055357">
    <property type="entry name" value="LRR_At1g61320_AtMIF1"/>
</dbReference>
<dbReference type="RefSeq" id="XP_044401509.1">
    <property type="nucleotide sequence ID" value="XM_044545574.1"/>
</dbReference>
<feature type="domain" description="At1g61320/AtMIF1 LRR" evidence="1">
    <location>
        <begin position="2"/>
        <end position="197"/>
    </location>
</feature>
<dbReference type="InterPro" id="IPR053772">
    <property type="entry name" value="At1g61320/At1g61330-like"/>
</dbReference>
<evidence type="ECO:0000313" key="3">
    <source>
        <dbReference type="Proteomes" id="UP000019116"/>
    </source>
</evidence>
<gene>
    <name evidence="2" type="primary">LOC123125038</name>
</gene>
<dbReference type="GeneID" id="123125038"/>
<dbReference type="KEGG" id="taes:123125038"/>
<dbReference type="PANTHER" id="PTHR34145">
    <property type="entry name" value="OS02G0105600 PROTEIN"/>
    <property type="match status" value="1"/>
</dbReference>
<reference evidence="2" key="1">
    <citation type="submission" date="2018-08" db="EMBL/GenBank/DDBJ databases">
        <authorList>
            <person name="Rossello M."/>
        </authorList>
    </citation>
    <scope>NUCLEOTIDE SEQUENCE [LARGE SCALE GENOMIC DNA]</scope>
    <source>
        <strain evidence="2">cv. Chinese Spring</strain>
    </source>
</reference>
<dbReference type="Gramene" id="TraesWEE_scaffold_095194_01G000200.1">
    <property type="protein sequence ID" value="TraesWEE_scaffold_095194_01G000200.1"/>
    <property type="gene ID" value="TraesWEE_scaffold_095194_01G000200"/>
</dbReference>
<accession>A0A3B6MV46</accession>
<dbReference type="PANTHER" id="PTHR34145:SF39">
    <property type="entry name" value="F-BOX DOMAIN-CONTAINING PROTEIN"/>
    <property type="match status" value="1"/>
</dbReference>
<dbReference type="Pfam" id="PF23622">
    <property type="entry name" value="LRR_At1g61320_AtMIF1"/>
    <property type="match status" value="1"/>
</dbReference>
<dbReference type="Gramene" id="TraesCS5D02G280200.1">
    <property type="protein sequence ID" value="TraesCS5D02G280200.1"/>
    <property type="gene ID" value="TraesCS5D02G280200"/>
</dbReference>
<proteinExistence type="predicted"/>
<dbReference type="Gramene" id="TraesCLE_scaffold_101086_01G000200.1">
    <property type="protein sequence ID" value="TraesCLE_scaffold_101086_01G000200.1"/>
    <property type="gene ID" value="TraesCLE_scaffold_101086_01G000200"/>
</dbReference>
<dbReference type="Gramene" id="TraesCS5D03G0640400.1">
    <property type="protein sequence ID" value="TraesCS5D03G0640400.1.CDS"/>
    <property type="gene ID" value="TraesCS5D03G0640400"/>
</dbReference>
<dbReference type="Gramene" id="TraesCAD_scaffold_100028_01G000200.1">
    <property type="protein sequence ID" value="TraesCAD_scaffold_100028_01G000200.1"/>
    <property type="gene ID" value="TraesCAD_scaffold_100028_01G000200"/>
</dbReference>
<dbReference type="STRING" id="4565.A0A3B6MV46"/>